<feature type="region of interest" description="Disordered" evidence="1">
    <location>
        <begin position="1"/>
        <end position="26"/>
    </location>
</feature>
<evidence type="ECO:0000313" key="3">
    <source>
        <dbReference type="Proteomes" id="UP000800094"/>
    </source>
</evidence>
<organism evidence="2 3">
    <name type="scientific">Trematosphaeria pertusa</name>
    <dbReference type="NCBI Taxonomy" id="390896"/>
    <lineage>
        <taxon>Eukaryota</taxon>
        <taxon>Fungi</taxon>
        <taxon>Dikarya</taxon>
        <taxon>Ascomycota</taxon>
        <taxon>Pezizomycotina</taxon>
        <taxon>Dothideomycetes</taxon>
        <taxon>Pleosporomycetidae</taxon>
        <taxon>Pleosporales</taxon>
        <taxon>Massarineae</taxon>
        <taxon>Trematosphaeriaceae</taxon>
        <taxon>Trematosphaeria</taxon>
    </lineage>
</organism>
<evidence type="ECO:0000256" key="1">
    <source>
        <dbReference type="SAM" id="MobiDB-lite"/>
    </source>
</evidence>
<proteinExistence type="predicted"/>
<evidence type="ECO:0000313" key="2">
    <source>
        <dbReference type="EMBL" id="KAF2241527.1"/>
    </source>
</evidence>
<sequence length="214" mass="24310">MTLSGQKEFPTRSRPQAEEAAKESLTKRSSIVNKLTDDLIAATKTRLEQELQGDGYRDLMDAFDPGKPVDQLCDHPEPLRNGYLGSHFIEGREWTEFKQCVQDYVHTDARSGHAKGFLDASMQSAILEKKIEEQEVEAQRNDDAIEKGAKALFDLDKERQETVTRAELRQFQAACAGTIMLQKKVVKRRKRKSSDVKPAPMSPEYPGWRESHCN</sequence>
<gene>
    <name evidence="2" type="ORF">BU26DRAFT_511318</name>
</gene>
<dbReference type="EMBL" id="ML987211">
    <property type="protein sequence ID" value="KAF2241527.1"/>
    <property type="molecule type" value="Genomic_DNA"/>
</dbReference>
<reference evidence="2" key="1">
    <citation type="journal article" date="2020" name="Stud. Mycol.">
        <title>101 Dothideomycetes genomes: a test case for predicting lifestyles and emergence of pathogens.</title>
        <authorList>
            <person name="Haridas S."/>
            <person name="Albert R."/>
            <person name="Binder M."/>
            <person name="Bloem J."/>
            <person name="Labutti K."/>
            <person name="Salamov A."/>
            <person name="Andreopoulos B."/>
            <person name="Baker S."/>
            <person name="Barry K."/>
            <person name="Bills G."/>
            <person name="Bluhm B."/>
            <person name="Cannon C."/>
            <person name="Castanera R."/>
            <person name="Culley D."/>
            <person name="Daum C."/>
            <person name="Ezra D."/>
            <person name="Gonzalez J."/>
            <person name="Henrissat B."/>
            <person name="Kuo A."/>
            <person name="Liang C."/>
            <person name="Lipzen A."/>
            <person name="Lutzoni F."/>
            <person name="Magnuson J."/>
            <person name="Mondo S."/>
            <person name="Nolan M."/>
            <person name="Ohm R."/>
            <person name="Pangilinan J."/>
            <person name="Park H.-J."/>
            <person name="Ramirez L."/>
            <person name="Alfaro M."/>
            <person name="Sun H."/>
            <person name="Tritt A."/>
            <person name="Yoshinaga Y."/>
            <person name="Zwiers L.-H."/>
            <person name="Turgeon B."/>
            <person name="Goodwin S."/>
            <person name="Spatafora J."/>
            <person name="Crous P."/>
            <person name="Grigoriev I."/>
        </authorList>
    </citation>
    <scope>NUCLEOTIDE SEQUENCE</scope>
    <source>
        <strain evidence="2">CBS 122368</strain>
    </source>
</reference>
<dbReference type="Proteomes" id="UP000800094">
    <property type="component" value="Unassembled WGS sequence"/>
</dbReference>
<dbReference type="AlphaFoldDB" id="A0A6A6HU22"/>
<feature type="compositionally biased region" description="Basic and acidic residues" evidence="1">
    <location>
        <begin position="9"/>
        <end position="26"/>
    </location>
</feature>
<keyword evidence="3" id="KW-1185">Reference proteome</keyword>
<feature type="region of interest" description="Disordered" evidence="1">
    <location>
        <begin position="186"/>
        <end position="214"/>
    </location>
</feature>
<name>A0A6A6HU22_9PLEO</name>
<accession>A0A6A6HU22</accession>
<dbReference type="GeneID" id="54580626"/>
<dbReference type="RefSeq" id="XP_033676531.1">
    <property type="nucleotide sequence ID" value="XM_033827296.1"/>
</dbReference>
<protein>
    <submittedName>
        <fullName evidence="2">Uncharacterized protein</fullName>
    </submittedName>
</protein>